<sequence length="77" mass="8883">MPHVSSSAVERVHYDPATARLDIWYKGGGLYSYFDVPADIYRAMLTAPSLGAFVNREIKPHYRCALEPRRRRFRPAD</sequence>
<gene>
    <name evidence="2" type="ORF">RQX22_09825</name>
</gene>
<protein>
    <submittedName>
        <fullName evidence="2">KTSC domain-containing protein</fullName>
    </submittedName>
</protein>
<dbReference type="InterPro" id="IPR025309">
    <property type="entry name" value="KTSC_dom"/>
</dbReference>
<name>A0ABU3Q8E3_9SPHN</name>
<reference evidence="2 3" key="1">
    <citation type="submission" date="2023-05" db="EMBL/GenBank/DDBJ databases">
        <authorList>
            <person name="Guo Y."/>
        </authorList>
    </citation>
    <scope>NUCLEOTIDE SEQUENCE [LARGE SCALE GENOMIC DNA]</scope>
    <source>
        <strain evidence="2 3">GR2756</strain>
    </source>
</reference>
<dbReference type="EMBL" id="JAVUPU010000004">
    <property type="protein sequence ID" value="MDT9599248.1"/>
    <property type="molecule type" value="Genomic_DNA"/>
</dbReference>
<evidence type="ECO:0000313" key="3">
    <source>
        <dbReference type="Proteomes" id="UP001259572"/>
    </source>
</evidence>
<evidence type="ECO:0000313" key="2">
    <source>
        <dbReference type="EMBL" id="MDT9599248.1"/>
    </source>
</evidence>
<evidence type="ECO:0000259" key="1">
    <source>
        <dbReference type="Pfam" id="PF13619"/>
    </source>
</evidence>
<dbReference type="RefSeq" id="WP_315725992.1">
    <property type="nucleotide sequence ID" value="NZ_JAVUPU010000004.1"/>
</dbReference>
<dbReference type="Proteomes" id="UP001259572">
    <property type="component" value="Unassembled WGS sequence"/>
</dbReference>
<comment type="caution">
    <text evidence="2">The sequence shown here is derived from an EMBL/GenBank/DDBJ whole genome shotgun (WGS) entry which is preliminary data.</text>
</comment>
<organism evidence="2 3">
    <name type="scientific">Sphingosinicella rhizophila</name>
    <dbReference type="NCBI Taxonomy" id="3050082"/>
    <lineage>
        <taxon>Bacteria</taxon>
        <taxon>Pseudomonadati</taxon>
        <taxon>Pseudomonadota</taxon>
        <taxon>Alphaproteobacteria</taxon>
        <taxon>Sphingomonadales</taxon>
        <taxon>Sphingosinicellaceae</taxon>
        <taxon>Sphingosinicella</taxon>
    </lineage>
</organism>
<accession>A0ABU3Q8E3</accession>
<dbReference type="Pfam" id="PF13619">
    <property type="entry name" value="KTSC"/>
    <property type="match status" value="1"/>
</dbReference>
<keyword evidence="3" id="KW-1185">Reference proteome</keyword>
<proteinExistence type="predicted"/>
<feature type="domain" description="KTSC" evidence="1">
    <location>
        <begin position="5"/>
        <end position="62"/>
    </location>
</feature>